<dbReference type="Pfam" id="PF00359">
    <property type="entry name" value="PTS_EIIA_2"/>
    <property type="match status" value="1"/>
</dbReference>
<proteinExistence type="predicted"/>
<keyword evidence="6" id="KW-1185">Reference proteome</keyword>
<evidence type="ECO:0000256" key="1">
    <source>
        <dbReference type="ARBA" id="ARBA00022737"/>
    </source>
</evidence>
<feature type="domain" description="PRD" evidence="4">
    <location>
        <begin position="294"/>
        <end position="401"/>
    </location>
</feature>
<dbReference type="PROSITE" id="PS51372">
    <property type="entry name" value="PRD_2"/>
    <property type="match status" value="1"/>
</dbReference>
<feature type="domain" description="PTS EIIA type-2" evidence="2">
    <location>
        <begin position="544"/>
        <end position="684"/>
    </location>
</feature>
<dbReference type="GO" id="GO:0009401">
    <property type="term" value="P:phosphoenolpyruvate-dependent sugar phosphotransferase system"/>
    <property type="evidence" value="ECO:0007669"/>
    <property type="project" value="InterPro"/>
</dbReference>
<dbReference type="Proteomes" id="UP000004226">
    <property type="component" value="Unassembled WGS sequence"/>
</dbReference>
<dbReference type="GO" id="GO:0008982">
    <property type="term" value="F:protein-N(PI)-phosphohistidine-sugar phosphotransferase activity"/>
    <property type="evidence" value="ECO:0007669"/>
    <property type="project" value="InterPro"/>
</dbReference>
<evidence type="ECO:0000313" key="6">
    <source>
        <dbReference type="Proteomes" id="UP000004226"/>
    </source>
</evidence>
<dbReference type="Gene3D" id="3.40.50.2300">
    <property type="match status" value="1"/>
</dbReference>
<evidence type="ECO:0000313" key="5">
    <source>
        <dbReference type="EMBL" id="EEY34282.1"/>
    </source>
</evidence>
<dbReference type="PANTHER" id="PTHR30185">
    <property type="entry name" value="CRYPTIC BETA-GLUCOSIDE BGL OPERON ANTITERMINATOR"/>
    <property type="match status" value="1"/>
</dbReference>
<dbReference type="eggNOG" id="COG3711">
    <property type="taxonomic scope" value="Bacteria"/>
</dbReference>
<protein>
    <submittedName>
        <fullName evidence="5">PRD domain protein</fullName>
    </submittedName>
</protein>
<dbReference type="InterPro" id="IPR036388">
    <property type="entry name" value="WH-like_DNA-bd_sf"/>
</dbReference>
<dbReference type="RefSeq" id="WP_006808158.1">
    <property type="nucleotide sequence ID" value="NZ_ADAD01000176.1"/>
</dbReference>
<organism evidence="5 6">
    <name type="scientific">Pseudoleptotrichia goodfellowii F0264</name>
    <dbReference type="NCBI Taxonomy" id="596323"/>
    <lineage>
        <taxon>Bacteria</taxon>
        <taxon>Fusobacteriati</taxon>
        <taxon>Fusobacteriota</taxon>
        <taxon>Fusobacteriia</taxon>
        <taxon>Fusobacteriales</taxon>
        <taxon>Leptotrichiaceae</taxon>
        <taxon>Pseudoleptotrichia</taxon>
    </lineage>
</organism>
<dbReference type="Gene3D" id="1.10.1790.10">
    <property type="entry name" value="PRD domain"/>
    <property type="match status" value="1"/>
</dbReference>
<feature type="domain" description="PTS EIIB type-2" evidence="3">
    <location>
        <begin position="406"/>
        <end position="499"/>
    </location>
</feature>
<dbReference type="eggNOG" id="COG1762">
    <property type="taxonomic scope" value="Bacteria"/>
</dbReference>
<dbReference type="EMBL" id="ADAD01000176">
    <property type="protein sequence ID" value="EEY34282.1"/>
    <property type="molecule type" value="Genomic_DNA"/>
</dbReference>
<dbReference type="SUPFAM" id="SSF55804">
    <property type="entry name" value="Phoshotransferase/anion transport protein"/>
    <property type="match status" value="1"/>
</dbReference>
<dbReference type="SUPFAM" id="SSF63520">
    <property type="entry name" value="PTS-regulatory domain, PRD"/>
    <property type="match status" value="1"/>
</dbReference>
<dbReference type="AlphaFoldDB" id="D0GNQ2"/>
<dbReference type="PANTHER" id="PTHR30185:SF12">
    <property type="entry name" value="TRANSCRIPTIONAL REGULATOR MANR"/>
    <property type="match status" value="1"/>
</dbReference>
<accession>D0GNQ2</accession>
<dbReference type="GO" id="GO:0006355">
    <property type="term" value="P:regulation of DNA-templated transcription"/>
    <property type="evidence" value="ECO:0007669"/>
    <property type="project" value="InterPro"/>
</dbReference>
<dbReference type="InterPro" id="IPR002178">
    <property type="entry name" value="PTS_EIIA_type-2_dom"/>
</dbReference>
<dbReference type="InterPro" id="IPR016152">
    <property type="entry name" value="PTrfase/Anion_transptr"/>
</dbReference>
<dbReference type="InterPro" id="IPR050661">
    <property type="entry name" value="BglG_antiterminators"/>
</dbReference>
<dbReference type="InterPro" id="IPR011608">
    <property type="entry name" value="PRD"/>
</dbReference>
<evidence type="ECO:0000259" key="2">
    <source>
        <dbReference type="PROSITE" id="PS51094"/>
    </source>
</evidence>
<dbReference type="Gene3D" id="3.40.930.10">
    <property type="entry name" value="Mannitol-specific EII, Chain A"/>
    <property type="match status" value="1"/>
</dbReference>
<evidence type="ECO:0000259" key="4">
    <source>
        <dbReference type="PROSITE" id="PS51372"/>
    </source>
</evidence>
<evidence type="ECO:0000259" key="3">
    <source>
        <dbReference type="PROSITE" id="PS51099"/>
    </source>
</evidence>
<dbReference type="PROSITE" id="PS51099">
    <property type="entry name" value="PTS_EIIB_TYPE_2"/>
    <property type="match status" value="1"/>
</dbReference>
<dbReference type="PROSITE" id="PS51094">
    <property type="entry name" value="PTS_EIIA_TYPE_2"/>
    <property type="match status" value="1"/>
</dbReference>
<dbReference type="Gene3D" id="1.10.10.10">
    <property type="entry name" value="Winged helix-like DNA-binding domain superfamily/Winged helix DNA-binding domain"/>
    <property type="match status" value="1"/>
</dbReference>
<dbReference type="InterPro" id="IPR036634">
    <property type="entry name" value="PRD_sf"/>
</dbReference>
<comment type="caution">
    <text evidence="5">The sequence shown here is derived from an EMBL/GenBank/DDBJ whole genome shotgun (WGS) entry which is preliminary data.</text>
</comment>
<dbReference type="Pfam" id="PF00874">
    <property type="entry name" value="PRD"/>
    <property type="match status" value="1"/>
</dbReference>
<name>D0GNQ2_9FUSO</name>
<keyword evidence="1" id="KW-0677">Repeat</keyword>
<sequence>MLNNREIKILDIFSLKEEVSIKELKESFNISERMVRYDIEKINFVLSIFNLKPIYRSKTGFFKLDKNNKINKVKLIIEETEPITIEKRKKLIELSLATSRKKINISTLMDKFDTSRITINNDLNNIKKEFLRKNIRIDNRKGLSLEGELSDLIKVRVEKISESLKYLKNKKNKTNYNLKIEEIFKENLNIKDINILSKFLQDVLNKLNFSATDENYKLLLSYIILLQSENYHEEIIKFIHIDASMIKDWEEYKIIKSQVENSKLGEIFNENDIFIITDLIVGMVSYNKTSQFYENWIDIDVLVKSLIENVNNKLDVDISEDKLLFQYLRQHLKPLFYRIKNDYSLNEKFVQDLKFSKNSLFYLIKDSLEILSNILKKDIPDEEIFLLMLHFQASIERAENNVSNIKRIIIVSTLGYGISQILADSISSLFNVEIVSVGPYFKIKEMLQKNKNIDYIITTIDIDNKASLFIPVIKVNPIFTFEDKKKMLELGFLPNNKKILMSEILQIIGEESTILNKKKLIKKLENKMKGKIINDISDENKVENMISKDNIIFDYKAENIEKAIKYTCELLEREGSIEKSYTENVIDIFKNHSSYLLIHNGIILPHARNTGNVFKTSGILLALQNPVMFNETEVKYIFTFAIKDKNSELNKVSKIINQVFKDDLIKILSTKNVEKTFRYFLGGVRENI</sequence>
<reference evidence="5 6" key="1">
    <citation type="submission" date="2009-10" db="EMBL/GenBank/DDBJ databases">
        <authorList>
            <person name="Harkins D.M."/>
            <person name="Madupu R."/>
            <person name="Durkin A.S."/>
            <person name="Torralba M."/>
            <person name="Methe B."/>
            <person name="Sutton G.G."/>
            <person name="Strausberg R.L."/>
            <person name="Nelson K.E."/>
        </authorList>
    </citation>
    <scope>NUCLEOTIDE SEQUENCE [LARGE SCALE GENOMIC DNA]</scope>
    <source>
        <strain evidence="5 6">F0264</strain>
    </source>
</reference>
<gene>
    <name evidence="5" type="ORF">HMPREF0554_2335</name>
</gene>
<dbReference type="InterPro" id="IPR013011">
    <property type="entry name" value="PTS_EIIB_2"/>
</dbReference>